<evidence type="ECO:0000313" key="3">
    <source>
        <dbReference type="Proteomes" id="UP000017119"/>
    </source>
</evidence>
<sequence length="793" mass="93800">MSSKLLYGLPTTLLANNLIIDTSQIDLNRITHKNAQENKKILSKEDFKKNLEPLNFPDSNLLLPVNVIIFDKYYRRLSEWKYLDKYTFENNILVFDKKLIHSEEYKGSYKKVWLNDLKHLRDFKYYKTNMKQYPYRNDSFNINWIDGKGSGHHLRNILSLSLPQKIEKSFETHNKIVQLNHAFPMDSKIHLYSGYWKNGELNQKNNVISNVEYGNLKLHHKRWNDIYHNFPEEKQTCESLSSKQDKDLKKQKSYISEGFDSKCDQIGLANLQSYFRNNRDKNIYSSGYVGYRNKENSWNKQYFFYSLGEWMLDRPAQYQVNESQESDNKIWYVDFDDIFIPEIKIPEIFNKTKDHTLKLSIYLNYDKINSSLSDFWKISPQLNYKMKFKLNGEDREIKFHIKDILEGKTFDIMSSQNKILDYSFSNFELLVNSDNSKIKLVFNENEKSFKYKLNLSIIKQRFNLFHSIVMDQDELKNYYYSELKNKEKLEKLFYLVSTDKEGNKSKFIKMSKEWLDYLKIKITGNDLSPAASIEYYDFLVEENKKLELSNLQYLPSFLKSEYIRRDKFSSVKEIISSQTNQKIGEFFWNNMDLKLIEKNILDGTEKYVIVPKDINEINREWKEYYKNIQIKVKNSLDKYLIPKTQISNLQEIIKNGNFQELFNVHKPENKKFDIDITDFKFTKIGEKNDYIEAIVEYQKNPSKDIFEQMSEDGEKVNLLGKTKFKINKRDSYMIFPNDSELPFYISTGSEIDQSKSLLDNSIVIPAVVGGVLSGGGLVAGIGAFLSKKLRLLS</sequence>
<dbReference type="STRING" id="1403316.PRV_02045"/>
<reference evidence="2 3" key="1">
    <citation type="journal article" date="2013" name="Genome Announc.">
        <title>Genome Sequence of Mycoplasma parvum (Formerly Eperythrozoon parvum), a Diminutive Hemoplasma of the Pig.</title>
        <authorList>
            <person name="do Nascimento N.C."/>
            <person name="Dos Santos A.P."/>
            <person name="Chu Y."/>
            <person name="Guimaraes A.M."/>
            <person name="Pagliaro A."/>
            <person name="Messick J.B."/>
        </authorList>
    </citation>
    <scope>NUCLEOTIDE SEQUENCE [LARGE SCALE GENOMIC DNA]</scope>
    <source>
        <strain evidence="2 3">Indiana</strain>
    </source>
</reference>
<proteinExistence type="predicted"/>
<keyword evidence="3" id="KW-1185">Reference proteome</keyword>
<evidence type="ECO:0000313" key="2">
    <source>
        <dbReference type="EMBL" id="AGX89147.1"/>
    </source>
</evidence>
<dbReference type="Proteomes" id="UP000017119">
    <property type="component" value="Chromosome"/>
</dbReference>
<evidence type="ECO:0000256" key="1">
    <source>
        <dbReference type="SAM" id="Phobius"/>
    </source>
</evidence>
<dbReference type="RefSeq" id="WP_022769989.1">
    <property type="nucleotide sequence ID" value="NC_022575.1"/>
</dbReference>
<feature type="transmembrane region" description="Helical" evidence="1">
    <location>
        <begin position="762"/>
        <end position="785"/>
    </location>
</feature>
<organism evidence="2 3">
    <name type="scientific">Mycoplasma parvum str. Indiana</name>
    <dbReference type="NCBI Taxonomy" id="1403316"/>
    <lineage>
        <taxon>Bacteria</taxon>
        <taxon>Bacillati</taxon>
        <taxon>Mycoplasmatota</taxon>
        <taxon>Mollicutes</taxon>
        <taxon>Mycoplasmataceae</taxon>
        <taxon>Mycoplasma</taxon>
    </lineage>
</organism>
<name>U5NCJ3_9MOLU</name>
<keyword evidence="1" id="KW-0812">Transmembrane</keyword>
<keyword evidence="1" id="KW-1133">Transmembrane helix</keyword>
<gene>
    <name evidence="2" type="ORF">PRV_02045</name>
</gene>
<dbReference type="EMBL" id="CP006771">
    <property type="protein sequence ID" value="AGX89147.1"/>
    <property type="molecule type" value="Genomic_DNA"/>
</dbReference>
<accession>U5NCJ3</accession>
<dbReference type="PATRIC" id="fig|1403316.3.peg.378"/>
<dbReference type="OrthoDB" id="393236at2"/>
<protein>
    <submittedName>
        <fullName evidence="2">Uncharacterized protein</fullName>
    </submittedName>
</protein>
<keyword evidence="1" id="KW-0472">Membrane</keyword>
<dbReference type="KEGG" id="mpv:PRV_02045"/>
<dbReference type="HOGENOM" id="CLU_347085_0_0_14"/>
<dbReference type="AlphaFoldDB" id="U5NCJ3"/>